<organism evidence="6 7">
    <name type="scientific">Natronorubrum halalkaliphilum</name>
    <dbReference type="NCBI Taxonomy" id="2691917"/>
    <lineage>
        <taxon>Archaea</taxon>
        <taxon>Methanobacteriati</taxon>
        <taxon>Methanobacteriota</taxon>
        <taxon>Stenosarchaea group</taxon>
        <taxon>Halobacteria</taxon>
        <taxon>Halobacteriales</taxon>
        <taxon>Natrialbaceae</taxon>
        <taxon>Natronorubrum</taxon>
    </lineage>
</organism>
<evidence type="ECO:0000313" key="6">
    <source>
        <dbReference type="EMBL" id="MXV60750.1"/>
    </source>
</evidence>
<feature type="region of interest" description="Disordered" evidence="4">
    <location>
        <begin position="299"/>
        <end position="329"/>
    </location>
</feature>
<dbReference type="RefSeq" id="WP_328821184.1">
    <property type="nucleotide sequence ID" value="NZ_WUYX01000006.1"/>
</dbReference>
<evidence type="ECO:0000259" key="5">
    <source>
        <dbReference type="Pfam" id="PF13476"/>
    </source>
</evidence>
<dbReference type="PANTHER" id="PTHR32114:SF2">
    <property type="entry name" value="ABC TRANSPORTER ABCH.3"/>
    <property type="match status" value="1"/>
</dbReference>
<dbReference type="NCBIfam" id="NF045487">
    <property type="entry name" value="ASRP"/>
    <property type="match status" value="1"/>
</dbReference>
<evidence type="ECO:0000256" key="1">
    <source>
        <dbReference type="ARBA" id="ARBA00023054"/>
    </source>
</evidence>
<dbReference type="Pfam" id="PF13476">
    <property type="entry name" value="AAA_23"/>
    <property type="match status" value="1"/>
</dbReference>
<comment type="similarity">
    <text evidence="2">Belongs to the Sph1/Sph2 family.</text>
</comment>
<sequence length="659" mass="75348">MPSSEPVASSIDVVAERIGGIDRTEVTLDPGVNVLTGRNATNRTSFLQSIMAAIGSDRPSLKGDAETGRVELSLDDEEYTRTLERHDGTVTFDGRPYLADPELADLFAFLLESNEARRAVRRGDELRELIMRPIDTDEIEAEIAAVGADKRDLDDRLDRLEELEGERPALEERRRAIEADIDAKRDRLAALREDLEAFDLTLDASQDRREDVEETISDLQDARAELESAEYELETERESKAELEAERDEIESELAAFDDVDSPERLEGRVQELRGRKRSLDTTLNELQSVIRFNEEHLEDGGLDLELEPEGEPNRGDESTESTGAGSADVTDRLLAETTDVVCWTCGSTVERDRIESTLERLRSLHQRTLGERNDLQDRIDDLAGRQRELRERTEERRELEDRLSSIEDELERRRLRIADLERDVTDLRTRVEDLEGETDALETTDYGEVIETHRELTQLEMELERLEDERTDVAEQLADIDAKLDDKDDLESRRDELTDELADLRTRVDRLEKNAVRAFNDHMDSILSILEYGNVERIWIERRETPVREGRRAVTKTAFDLHIVRTTDDGTTYEDRIDHLSESEREVTGLIFALAGFLVHDVHETVPFVLLDSLEAIDAARIADLVAYFEEYVDYLVVALLREDADALPESYTYVTEI</sequence>
<feature type="compositionally biased region" description="Acidic residues" evidence="4">
    <location>
        <begin position="301"/>
        <end position="311"/>
    </location>
</feature>
<evidence type="ECO:0000313" key="7">
    <source>
        <dbReference type="Proteomes" id="UP000434101"/>
    </source>
</evidence>
<dbReference type="Gene3D" id="1.10.287.1490">
    <property type="match status" value="1"/>
</dbReference>
<dbReference type="Proteomes" id="UP000434101">
    <property type="component" value="Unassembled WGS sequence"/>
</dbReference>
<dbReference type="InterPro" id="IPR038729">
    <property type="entry name" value="Rad50/SbcC_AAA"/>
</dbReference>
<protein>
    <submittedName>
        <fullName evidence="6">AAA family ATPase</fullName>
    </submittedName>
</protein>
<dbReference type="PANTHER" id="PTHR32114">
    <property type="entry name" value="ABC TRANSPORTER ABCH.3"/>
    <property type="match status" value="1"/>
</dbReference>
<dbReference type="GO" id="GO:0006302">
    <property type="term" value="P:double-strand break repair"/>
    <property type="evidence" value="ECO:0007669"/>
    <property type="project" value="InterPro"/>
</dbReference>
<dbReference type="AlphaFoldDB" id="A0A6B0VGT6"/>
<accession>A0A6B0VGT6</accession>
<keyword evidence="1 3" id="KW-0175">Coiled coil</keyword>
<gene>
    <name evidence="6" type="ORF">GS429_01415</name>
</gene>
<evidence type="ECO:0000256" key="3">
    <source>
        <dbReference type="SAM" id="Coils"/>
    </source>
</evidence>
<proteinExistence type="inferred from homology"/>
<dbReference type="InterPro" id="IPR027417">
    <property type="entry name" value="P-loop_NTPase"/>
</dbReference>
<dbReference type="EMBL" id="WUYX01000006">
    <property type="protein sequence ID" value="MXV60750.1"/>
    <property type="molecule type" value="Genomic_DNA"/>
</dbReference>
<dbReference type="GO" id="GO:0016887">
    <property type="term" value="F:ATP hydrolysis activity"/>
    <property type="evidence" value="ECO:0007669"/>
    <property type="project" value="InterPro"/>
</dbReference>
<evidence type="ECO:0000256" key="4">
    <source>
        <dbReference type="SAM" id="MobiDB-lite"/>
    </source>
</evidence>
<feature type="coiled-coil region" evidence="3">
    <location>
        <begin position="143"/>
        <end position="290"/>
    </location>
</feature>
<name>A0A6B0VGT6_9EURY</name>
<keyword evidence="7" id="KW-1185">Reference proteome</keyword>
<feature type="domain" description="Rad50/SbcC-type AAA" evidence="5">
    <location>
        <begin position="18"/>
        <end position="254"/>
    </location>
</feature>
<reference evidence="6 7" key="1">
    <citation type="submission" date="2020-01" db="EMBL/GenBank/DDBJ databases">
        <title>Natronorubrum sp. JWXQ-INN 674 isolated from Inner Mongolia Autonomous Region of China.</title>
        <authorList>
            <person name="Xue Q."/>
        </authorList>
    </citation>
    <scope>NUCLEOTIDE SEQUENCE [LARGE SCALE GENOMIC DNA]</scope>
    <source>
        <strain evidence="6 7">JWXQ-INN-674</strain>
    </source>
</reference>
<evidence type="ECO:0000256" key="2">
    <source>
        <dbReference type="ARBA" id="ARBA00049666"/>
    </source>
</evidence>
<feature type="coiled-coil region" evidence="3">
    <location>
        <begin position="359"/>
        <end position="522"/>
    </location>
</feature>
<comment type="caution">
    <text evidence="6">The sequence shown here is derived from an EMBL/GenBank/DDBJ whole genome shotgun (WGS) entry which is preliminary data.</text>
</comment>
<dbReference type="Gene3D" id="3.40.50.300">
    <property type="entry name" value="P-loop containing nucleotide triphosphate hydrolases"/>
    <property type="match status" value="1"/>
</dbReference>